<dbReference type="HOGENOM" id="CLU_1786875_0_0_1"/>
<name>S8DI19_FOMSC</name>
<gene>
    <name evidence="2" type="ORF">FOMPIDRAFT_1056681</name>
</gene>
<dbReference type="InParanoid" id="S8DI19"/>
<feature type="region of interest" description="Disordered" evidence="1">
    <location>
        <begin position="33"/>
        <end position="65"/>
    </location>
</feature>
<dbReference type="AlphaFoldDB" id="S8DI19"/>
<proteinExistence type="predicted"/>
<reference evidence="2 3" key="1">
    <citation type="journal article" date="2012" name="Science">
        <title>The Paleozoic origin of enzymatic lignin decomposition reconstructed from 31 fungal genomes.</title>
        <authorList>
            <person name="Floudas D."/>
            <person name="Binder M."/>
            <person name="Riley R."/>
            <person name="Barry K."/>
            <person name="Blanchette R.A."/>
            <person name="Henrissat B."/>
            <person name="Martinez A.T."/>
            <person name="Otillar R."/>
            <person name="Spatafora J.W."/>
            <person name="Yadav J.S."/>
            <person name="Aerts A."/>
            <person name="Benoit I."/>
            <person name="Boyd A."/>
            <person name="Carlson A."/>
            <person name="Copeland A."/>
            <person name="Coutinho P.M."/>
            <person name="de Vries R.P."/>
            <person name="Ferreira P."/>
            <person name="Findley K."/>
            <person name="Foster B."/>
            <person name="Gaskell J."/>
            <person name="Glotzer D."/>
            <person name="Gorecki P."/>
            <person name="Heitman J."/>
            <person name="Hesse C."/>
            <person name="Hori C."/>
            <person name="Igarashi K."/>
            <person name="Jurgens J.A."/>
            <person name="Kallen N."/>
            <person name="Kersten P."/>
            <person name="Kohler A."/>
            <person name="Kuees U."/>
            <person name="Kumar T.K.A."/>
            <person name="Kuo A."/>
            <person name="LaButti K."/>
            <person name="Larrondo L.F."/>
            <person name="Lindquist E."/>
            <person name="Ling A."/>
            <person name="Lombard V."/>
            <person name="Lucas S."/>
            <person name="Lundell T."/>
            <person name="Martin R."/>
            <person name="McLaughlin D.J."/>
            <person name="Morgenstern I."/>
            <person name="Morin E."/>
            <person name="Murat C."/>
            <person name="Nagy L.G."/>
            <person name="Nolan M."/>
            <person name="Ohm R.A."/>
            <person name="Patyshakuliyeva A."/>
            <person name="Rokas A."/>
            <person name="Ruiz-Duenas F.J."/>
            <person name="Sabat G."/>
            <person name="Salamov A."/>
            <person name="Samejima M."/>
            <person name="Schmutz J."/>
            <person name="Slot J.C."/>
            <person name="St John F."/>
            <person name="Stenlid J."/>
            <person name="Sun H."/>
            <person name="Sun S."/>
            <person name="Syed K."/>
            <person name="Tsang A."/>
            <person name="Wiebenga A."/>
            <person name="Young D."/>
            <person name="Pisabarro A."/>
            <person name="Eastwood D.C."/>
            <person name="Martin F."/>
            <person name="Cullen D."/>
            <person name="Grigoriev I.V."/>
            <person name="Hibbett D.S."/>
        </authorList>
    </citation>
    <scope>NUCLEOTIDE SEQUENCE</scope>
    <source>
        <strain evidence="3">FP-58527</strain>
    </source>
</reference>
<dbReference type="EMBL" id="KE504416">
    <property type="protein sequence ID" value="EPS92642.1"/>
    <property type="molecule type" value="Genomic_DNA"/>
</dbReference>
<evidence type="ECO:0008006" key="4">
    <source>
        <dbReference type="Google" id="ProtNLM"/>
    </source>
</evidence>
<dbReference type="InterPro" id="IPR014722">
    <property type="entry name" value="Rib_uL2_dom2"/>
</dbReference>
<keyword evidence="3" id="KW-1185">Reference proteome</keyword>
<dbReference type="Proteomes" id="UP000015241">
    <property type="component" value="Unassembled WGS sequence"/>
</dbReference>
<protein>
    <recommendedName>
        <fullName evidence="4">KOW domain-containing protein</fullName>
    </recommendedName>
</protein>
<accession>S8DI19</accession>
<evidence type="ECO:0000313" key="2">
    <source>
        <dbReference type="EMBL" id="EPS92642.1"/>
    </source>
</evidence>
<dbReference type="Gene3D" id="2.30.30.30">
    <property type="match status" value="1"/>
</dbReference>
<organism evidence="2 3">
    <name type="scientific">Fomitopsis schrenkii</name>
    <name type="common">Brown rot fungus</name>
    <dbReference type="NCBI Taxonomy" id="2126942"/>
    <lineage>
        <taxon>Eukaryota</taxon>
        <taxon>Fungi</taxon>
        <taxon>Dikarya</taxon>
        <taxon>Basidiomycota</taxon>
        <taxon>Agaricomycotina</taxon>
        <taxon>Agaricomycetes</taxon>
        <taxon>Polyporales</taxon>
        <taxon>Fomitopsis</taxon>
    </lineage>
</organism>
<evidence type="ECO:0000313" key="3">
    <source>
        <dbReference type="Proteomes" id="UP000015241"/>
    </source>
</evidence>
<sequence>MYTISASTLAAYASLGEPQGVYTGTEVDKAVADRTKTSNCESPREEDNEQPTCKGQRHDDPPTQRSCCIGKHVSIIRGPWKSYRGRVISTSRDDAFLVELEIVGRFCVVRRADLALVCTGFLVPLDARIRRVPYAPVLRNEPSSS</sequence>
<evidence type="ECO:0000256" key="1">
    <source>
        <dbReference type="SAM" id="MobiDB-lite"/>
    </source>
</evidence>